<evidence type="ECO:0000256" key="2">
    <source>
        <dbReference type="SAM" id="Phobius"/>
    </source>
</evidence>
<keyword evidence="2" id="KW-1133">Transmembrane helix</keyword>
<keyword evidence="3" id="KW-0732">Signal</keyword>
<keyword evidence="2" id="KW-0812">Transmembrane</keyword>
<dbReference type="Proteomes" id="UP000310158">
    <property type="component" value="Unassembled WGS sequence"/>
</dbReference>
<reference evidence="4 5" key="1">
    <citation type="submission" date="2019-02" db="EMBL/GenBank/DDBJ databases">
        <title>Genome sequencing of the rare red list fungi Bondarzewia mesenterica.</title>
        <authorList>
            <person name="Buettner E."/>
            <person name="Kellner H."/>
        </authorList>
    </citation>
    <scope>NUCLEOTIDE SEQUENCE [LARGE SCALE GENOMIC DNA]</scope>
    <source>
        <strain evidence="4 5">DSM 108281</strain>
    </source>
</reference>
<accession>A0A4S4LSN2</accession>
<evidence type="ECO:0000256" key="3">
    <source>
        <dbReference type="SAM" id="SignalP"/>
    </source>
</evidence>
<evidence type="ECO:0000313" key="4">
    <source>
        <dbReference type="EMBL" id="THH14621.1"/>
    </source>
</evidence>
<evidence type="ECO:0000313" key="5">
    <source>
        <dbReference type="Proteomes" id="UP000310158"/>
    </source>
</evidence>
<feature type="compositionally biased region" description="Polar residues" evidence="1">
    <location>
        <begin position="360"/>
        <end position="382"/>
    </location>
</feature>
<dbReference type="AlphaFoldDB" id="A0A4S4LSN2"/>
<organism evidence="4 5">
    <name type="scientific">Bondarzewia mesenterica</name>
    <dbReference type="NCBI Taxonomy" id="1095465"/>
    <lineage>
        <taxon>Eukaryota</taxon>
        <taxon>Fungi</taxon>
        <taxon>Dikarya</taxon>
        <taxon>Basidiomycota</taxon>
        <taxon>Agaricomycotina</taxon>
        <taxon>Agaricomycetes</taxon>
        <taxon>Russulales</taxon>
        <taxon>Bondarzewiaceae</taxon>
        <taxon>Bondarzewia</taxon>
    </lineage>
</organism>
<feature type="region of interest" description="Disordered" evidence="1">
    <location>
        <begin position="360"/>
        <end position="389"/>
    </location>
</feature>
<evidence type="ECO:0000256" key="1">
    <source>
        <dbReference type="SAM" id="MobiDB-lite"/>
    </source>
</evidence>
<dbReference type="EMBL" id="SGPL01000262">
    <property type="protein sequence ID" value="THH14621.1"/>
    <property type="molecule type" value="Genomic_DNA"/>
</dbReference>
<feature type="signal peptide" evidence="3">
    <location>
        <begin position="1"/>
        <end position="15"/>
    </location>
</feature>
<keyword evidence="5" id="KW-1185">Reference proteome</keyword>
<protein>
    <submittedName>
        <fullName evidence="4">Uncharacterized protein</fullName>
    </submittedName>
</protein>
<proteinExistence type="predicted"/>
<dbReference type="OrthoDB" id="2758521at2759"/>
<name>A0A4S4LSN2_9AGAM</name>
<feature type="transmembrane region" description="Helical" evidence="2">
    <location>
        <begin position="233"/>
        <end position="256"/>
    </location>
</feature>
<keyword evidence="2" id="KW-0472">Membrane</keyword>
<sequence length="444" mass="47622">MQTWHFLALPAIAHAAFINRTIDDQYGDEKTGLLPSYSPVAGWSQGANCAGCLAQPLASNAYRNTWHDSTHTPGDAEARTIVMSFNGTAVYTYCILANNVPYATTLTNLSFNVDGSDVGTFVHVPTNSTDYIYDFPVYVNENLSSALHQLIISATGDTKSSLVLFDYMVYTTDVDFVPSLSSISSIPSASPFSSSTSSVPSENPSSIFASSVTTAGSGSDSSSSSGKSMDTGAITGGVVGGVVFIALCILSTLLCLRKRQRNKTHDRAYIVPDSSREAELFIQHRNPSHESVMIMPHPSSSASNEHPGPTLEMASPGVANMMSASDSALVASRIARNKKAARRWDELAGRVQEMQATLASLQSSQRLSGQEAPTPSQPTTSIGGDDADGVDEALRDEIDALRTEIEQLHARQEQMYNWAMMDEPPPEYQNLEVVGAGHAIGHNR</sequence>
<gene>
    <name evidence="4" type="ORF">EW146_g5741</name>
</gene>
<feature type="chain" id="PRO_5020811762" evidence="3">
    <location>
        <begin position="16"/>
        <end position="444"/>
    </location>
</feature>
<comment type="caution">
    <text evidence="4">The sequence shown here is derived from an EMBL/GenBank/DDBJ whole genome shotgun (WGS) entry which is preliminary data.</text>
</comment>